<proteinExistence type="predicted"/>
<protein>
    <submittedName>
        <fullName evidence="1">Uncharacterized protein</fullName>
    </submittedName>
</protein>
<comment type="caution">
    <text evidence="1">The sequence shown here is derived from an EMBL/GenBank/DDBJ whole genome shotgun (WGS) entry which is preliminary data.</text>
</comment>
<keyword evidence="2" id="KW-1185">Reference proteome</keyword>
<dbReference type="Proteomes" id="UP000831701">
    <property type="component" value="Chromosome 5"/>
</dbReference>
<evidence type="ECO:0000313" key="2">
    <source>
        <dbReference type="Proteomes" id="UP000831701"/>
    </source>
</evidence>
<reference evidence="1" key="1">
    <citation type="submission" date="2022-04" db="EMBL/GenBank/DDBJ databases">
        <title>Jade perch genome.</title>
        <authorList>
            <person name="Chao B."/>
        </authorList>
    </citation>
    <scope>NUCLEOTIDE SEQUENCE</scope>
    <source>
        <strain evidence="1">CB-2022</strain>
    </source>
</reference>
<dbReference type="EMBL" id="CM041535">
    <property type="protein sequence ID" value="KAI3372897.1"/>
    <property type="molecule type" value="Genomic_DNA"/>
</dbReference>
<name>A0ACB8WY02_9TELE</name>
<sequence>MPSDTFPGLNHPILLHLSSLPPCCPLHQSLLSAHPLFLWTPEDTVTRQPAAMKTALALLLLVSLACHSHALKCHTCVASNEDDCNRQGSTSCPQYADACSTITGPNTVMKSCTYNKAFCDKAHGGSSGAKMECCFGDDCNGPHRSHSHGHHPHSGAGALASSPMVYPSHLSVSASISLYVWPLIARLTRVSVCLSVRLFVPVICCSSSMPYFDRLNRVCGFLDIEEKESSCRFQRRYFILDTQGNALLWYMDNPQNLPSGASFVGSLKLTYISKVSEATAKQKPKTEFCFVINAVSRRYFLQANDVTDMREWVAALNKASKITVPKSGPAPVRSDVTAVISETQGGKRQQAYKTEIIGGVVVHTPIQNETEETEGRERKGNRPGVLRCGYCVKQGNVRKSWKRRYFTLDDSAVSYYKSEMEKEPLRAIPLRDIQKVHECLVKSGDLLLRDNLFEIITNSRTFYIQTDSPEEMHGWIRDIDMKIQDFRGPPKSSFKRASSLYRSHNASRGQQGDDRRPPLVKSCSVAPGWQPWMPVPQSEPPILDADDEDSAFSSVPTLPSLSSSSTSSSTSSSSNSLSNPAPCSSVPPAASSSGLGILTASGDVASGRRRHRSQPQPQTGCSFPFSLDDDSIRTTDV</sequence>
<organism evidence="1 2">
    <name type="scientific">Scortum barcoo</name>
    <name type="common">barcoo grunter</name>
    <dbReference type="NCBI Taxonomy" id="214431"/>
    <lineage>
        <taxon>Eukaryota</taxon>
        <taxon>Metazoa</taxon>
        <taxon>Chordata</taxon>
        <taxon>Craniata</taxon>
        <taxon>Vertebrata</taxon>
        <taxon>Euteleostomi</taxon>
        <taxon>Actinopterygii</taxon>
        <taxon>Neopterygii</taxon>
        <taxon>Teleostei</taxon>
        <taxon>Neoteleostei</taxon>
        <taxon>Acanthomorphata</taxon>
        <taxon>Eupercaria</taxon>
        <taxon>Centrarchiformes</taxon>
        <taxon>Terapontoidei</taxon>
        <taxon>Terapontidae</taxon>
        <taxon>Scortum</taxon>
    </lineage>
</organism>
<evidence type="ECO:0000313" key="1">
    <source>
        <dbReference type="EMBL" id="KAI3372897.1"/>
    </source>
</evidence>
<accession>A0ACB8WY02</accession>
<gene>
    <name evidence="1" type="ORF">L3Q82_023337</name>
</gene>